<dbReference type="GO" id="GO:0000398">
    <property type="term" value="P:mRNA splicing, via spliceosome"/>
    <property type="evidence" value="ECO:0007669"/>
    <property type="project" value="TreeGrafter"/>
</dbReference>
<dbReference type="Proteomes" id="UP000095287">
    <property type="component" value="Unplaced"/>
</dbReference>
<dbReference type="GO" id="GO:0017070">
    <property type="term" value="F:U6 snRNA binding"/>
    <property type="evidence" value="ECO:0007669"/>
    <property type="project" value="TreeGrafter"/>
</dbReference>
<dbReference type="InterPro" id="IPR014906">
    <property type="entry name" value="PRP4-like"/>
</dbReference>
<protein>
    <submittedName>
        <fullName evidence="6">WD_REPEATS_REGION domain-containing protein</fullName>
    </submittedName>
</protein>
<feature type="repeat" description="WD" evidence="3">
    <location>
        <begin position="391"/>
        <end position="432"/>
    </location>
</feature>
<accession>A0A1I7YU81</accession>
<dbReference type="PROSITE" id="PS50082">
    <property type="entry name" value="WD_REPEATS_2"/>
    <property type="match status" value="4"/>
</dbReference>
<dbReference type="InterPro" id="IPR036322">
    <property type="entry name" value="WD40_repeat_dom_sf"/>
</dbReference>
<dbReference type="FunFam" id="2.130.10.10:FF:001211">
    <property type="entry name" value="CBN-PRP-4 protein"/>
    <property type="match status" value="1"/>
</dbReference>
<dbReference type="PRINTS" id="PR00320">
    <property type="entry name" value="GPROTEINBRPT"/>
</dbReference>
<feature type="repeat" description="WD" evidence="3">
    <location>
        <begin position="349"/>
        <end position="390"/>
    </location>
</feature>
<keyword evidence="2" id="KW-0677">Repeat</keyword>
<dbReference type="GO" id="GO:0046540">
    <property type="term" value="C:U4/U6 x U5 tri-snRNP complex"/>
    <property type="evidence" value="ECO:0007669"/>
    <property type="project" value="TreeGrafter"/>
</dbReference>
<feature type="domain" description="Pre-mRNA processing factor 4 (PRP4)-like" evidence="4">
    <location>
        <begin position="44"/>
        <end position="96"/>
    </location>
</feature>
<dbReference type="Pfam" id="PF00400">
    <property type="entry name" value="WD40"/>
    <property type="match status" value="7"/>
</dbReference>
<dbReference type="PROSITE" id="PS50294">
    <property type="entry name" value="WD_REPEATS_REGION"/>
    <property type="match status" value="4"/>
</dbReference>
<dbReference type="PROSITE" id="PS00678">
    <property type="entry name" value="WD_REPEATS_1"/>
    <property type="match status" value="1"/>
</dbReference>
<reference evidence="6" key="1">
    <citation type="submission" date="2016-11" db="UniProtKB">
        <authorList>
            <consortium name="WormBaseParasite"/>
        </authorList>
    </citation>
    <scope>IDENTIFICATION</scope>
</reference>
<dbReference type="PANTHER" id="PTHR19846">
    <property type="entry name" value="WD40 REPEAT PROTEIN"/>
    <property type="match status" value="1"/>
</dbReference>
<dbReference type="InterPro" id="IPR019775">
    <property type="entry name" value="WD40_repeat_CS"/>
</dbReference>
<dbReference type="InterPro" id="IPR036285">
    <property type="entry name" value="PRP4-like_sf"/>
</dbReference>
<dbReference type="PANTHER" id="PTHR19846:SF0">
    <property type="entry name" value="PRE-MRNA PROCESSING FACTOR 4"/>
    <property type="match status" value="1"/>
</dbReference>
<dbReference type="WBParaSite" id="L893_g19796.t1">
    <property type="protein sequence ID" value="L893_g19796.t1"/>
    <property type="gene ID" value="L893_g19796"/>
</dbReference>
<dbReference type="InterPro" id="IPR015943">
    <property type="entry name" value="WD40/YVTN_repeat-like_dom_sf"/>
</dbReference>
<dbReference type="InterPro" id="IPR020472">
    <property type="entry name" value="WD40_PAC1"/>
</dbReference>
<keyword evidence="1 3" id="KW-0853">WD repeat</keyword>
<keyword evidence="5" id="KW-1185">Reference proteome</keyword>
<dbReference type="CDD" id="cd00200">
    <property type="entry name" value="WD40"/>
    <property type="match status" value="1"/>
</dbReference>
<feature type="repeat" description="WD" evidence="3">
    <location>
        <begin position="433"/>
        <end position="468"/>
    </location>
</feature>
<evidence type="ECO:0000313" key="5">
    <source>
        <dbReference type="Proteomes" id="UP000095287"/>
    </source>
</evidence>
<dbReference type="SUPFAM" id="SSF50978">
    <property type="entry name" value="WD40 repeat-like"/>
    <property type="match status" value="1"/>
</dbReference>
<evidence type="ECO:0000256" key="3">
    <source>
        <dbReference type="PROSITE-ProRule" id="PRU00221"/>
    </source>
</evidence>
<dbReference type="SMART" id="SM00500">
    <property type="entry name" value="SFM"/>
    <property type="match status" value="1"/>
</dbReference>
<evidence type="ECO:0000256" key="1">
    <source>
        <dbReference type="ARBA" id="ARBA00022574"/>
    </source>
</evidence>
<dbReference type="SMART" id="SM00320">
    <property type="entry name" value="WD40"/>
    <property type="match status" value="7"/>
</dbReference>
<dbReference type="FunFam" id="2.130.10.10:FF:000443">
    <property type="entry name" value="U4/U6 small nuclear ribonucleoprotein Prp4"/>
    <property type="match status" value="1"/>
</dbReference>
<dbReference type="Gene3D" id="4.10.280.110">
    <property type="entry name" value="Pre-mRNA processing factor 4 domain"/>
    <property type="match status" value="1"/>
</dbReference>
<dbReference type="AlphaFoldDB" id="A0A1I7YU81"/>
<sequence>MSSNGAPPAKRAALDYSNLENPHEKSVMREFDRRKRARNLILPTDVFQVKMLLRKINQPISLFGEDAFARSERLRNFLSTMDENDVTNVLHSVTTRRQESRDEDTQTWFHKATCGDPLRECRVRIADYSLPRAKARLAEARAKKAADQSHEKALLQQEMHRKIQSIDIYGSQVVDPIRPAAFCEFSPDSKHIITAGWSGMVAVWGVGDCHKDIQFQGHGREAGCARFHPNAYTEQKPYELNAASCGHDGIVHLWNLENTKPLASFESVNIRISRIAFHPSGRYIASSCFDASWRLTDVETCQELLFQEGHSKAVFDVDFQIDGSLALSGGWDCFGRVWDLRTGRHVMFLEGHQKEINTVGWHPNGYNMITGGMDNTCKVWDLRMRRCNYTIAAHGNSVSRLKVDKTGEFMATSSFDKTIKIWSTTGWQPLRTFNGHETKIMAVDVSPCGNWLASVAHDRTMKLWTKRD</sequence>
<evidence type="ECO:0000256" key="2">
    <source>
        <dbReference type="ARBA" id="ARBA00022737"/>
    </source>
</evidence>
<name>A0A1I7YU81_9BILA</name>
<feature type="repeat" description="WD" evidence="3">
    <location>
        <begin position="307"/>
        <end position="348"/>
    </location>
</feature>
<proteinExistence type="predicted"/>
<evidence type="ECO:0000313" key="6">
    <source>
        <dbReference type="WBParaSite" id="L893_g19796.t1"/>
    </source>
</evidence>
<evidence type="ECO:0000259" key="4">
    <source>
        <dbReference type="SMART" id="SM00500"/>
    </source>
</evidence>
<dbReference type="SUPFAM" id="SSF158230">
    <property type="entry name" value="PRP4-like"/>
    <property type="match status" value="1"/>
</dbReference>
<dbReference type="GO" id="GO:0030621">
    <property type="term" value="F:U4 snRNA binding"/>
    <property type="evidence" value="ECO:0007669"/>
    <property type="project" value="TreeGrafter"/>
</dbReference>
<dbReference type="InterPro" id="IPR001680">
    <property type="entry name" value="WD40_rpt"/>
</dbReference>
<dbReference type="Pfam" id="PF08799">
    <property type="entry name" value="PRP4"/>
    <property type="match status" value="1"/>
</dbReference>
<dbReference type="Gene3D" id="2.130.10.10">
    <property type="entry name" value="YVTN repeat-like/Quinoprotein amine dehydrogenase"/>
    <property type="match status" value="3"/>
</dbReference>
<organism evidence="5 6">
    <name type="scientific">Steinernema glaseri</name>
    <dbReference type="NCBI Taxonomy" id="37863"/>
    <lineage>
        <taxon>Eukaryota</taxon>
        <taxon>Metazoa</taxon>
        <taxon>Ecdysozoa</taxon>
        <taxon>Nematoda</taxon>
        <taxon>Chromadorea</taxon>
        <taxon>Rhabditida</taxon>
        <taxon>Tylenchina</taxon>
        <taxon>Panagrolaimomorpha</taxon>
        <taxon>Strongyloidoidea</taxon>
        <taxon>Steinernematidae</taxon>
        <taxon>Steinernema</taxon>
    </lineage>
</organism>